<dbReference type="SUPFAM" id="SSF47473">
    <property type="entry name" value="EF-hand"/>
    <property type="match status" value="2"/>
</dbReference>
<keyword evidence="4" id="KW-0472">Membrane</keyword>
<dbReference type="Proteomes" id="UP001141552">
    <property type="component" value="Unassembled WGS sequence"/>
</dbReference>
<dbReference type="Pfam" id="PF13202">
    <property type="entry name" value="EF-hand_5"/>
    <property type="match status" value="2"/>
</dbReference>
<dbReference type="PROSITE" id="PS50222">
    <property type="entry name" value="EF_HAND_2"/>
    <property type="match status" value="4"/>
</dbReference>
<dbReference type="EMBL" id="JAKUCV010002515">
    <property type="protein sequence ID" value="KAJ4842328.1"/>
    <property type="molecule type" value="Genomic_DNA"/>
</dbReference>
<feature type="transmembrane region" description="Helical" evidence="4">
    <location>
        <begin position="6"/>
        <end position="24"/>
    </location>
</feature>
<keyword evidence="1" id="KW-0479">Metal-binding</keyword>
<keyword evidence="2" id="KW-0677">Repeat</keyword>
<keyword evidence="3" id="KW-0106">Calcium</keyword>
<sequence length="350" mass="40792">MARVVIYPLLACAFITFMIISPYMKQQRHHDGRHGLSRRLGHNFTVPNFDPLLVNMQRLAAEKGLVDDGDEPISLDKTYEPAAVEGANEYFTDEGKLNVTLRFFVLFPLLDNRPKDGKVSLEELEAWNIEQAIDRLNYRTIKAMELRDKDGDGEISFSEYLPQFSAQDIERNEMGNGEAGWWMERFRNADSDRNGTLNLKEFTDFLYPEDSSNEEIKKWNLREKIKEIDEDDDGKLNYEEFSQKAYLGYRSYTEYYDEADVHSAEKMFQVLDLNKDGFLEVDELIPIHPYLKPGEISFAKYFSSYQISRADDNKDGSLTIDEMLNHELVFYSSLYGQDETDDDDEFHEEL</sequence>
<comment type="caution">
    <text evidence="6">The sequence shown here is derived from an EMBL/GenBank/DDBJ whole genome shotgun (WGS) entry which is preliminary data.</text>
</comment>
<dbReference type="PANTHER" id="PTHR10827:SF98">
    <property type="entry name" value="45 KDA CALCIUM-BINDING PROTEIN"/>
    <property type="match status" value="1"/>
</dbReference>
<evidence type="ECO:0000313" key="6">
    <source>
        <dbReference type="EMBL" id="KAJ4842328.1"/>
    </source>
</evidence>
<evidence type="ECO:0000313" key="7">
    <source>
        <dbReference type="Proteomes" id="UP001141552"/>
    </source>
</evidence>
<feature type="domain" description="EF-hand" evidence="5">
    <location>
        <begin position="142"/>
        <end position="170"/>
    </location>
</feature>
<accession>A0A9Q0G2D7</accession>
<dbReference type="InterPro" id="IPR002048">
    <property type="entry name" value="EF_hand_dom"/>
</dbReference>
<keyword evidence="7" id="KW-1185">Reference proteome</keyword>
<reference evidence="6" key="2">
    <citation type="journal article" date="2023" name="Plants (Basel)">
        <title>Annotation of the Turnera subulata (Passifloraceae) Draft Genome Reveals the S-Locus Evolved after the Divergence of Turneroideae from Passifloroideae in a Stepwise Manner.</title>
        <authorList>
            <person name="Henning P.M."/>
            <person name="Roalson E.H."/>
            <person name="Mir W."/>
            <person name="McCubbin A.G."/>
            <person name="Shore J.S."/>
        </authorList>
    </citation>
    <scope>NUCLEOTIDE SEQUENCE</scope>
    <source>
        <strain evidence="6">F60SS</strain>
    </source>
</reference>
<organism evidence="6 7">
    <name type="scientific">Turnera subulata</name>
    <dbReference type="NCBI Taxonomy" id="218843"/>
    <lineage>
        <taxon>Eukaryota</taxon>
        <taxon>Viridiplantae</taxon>
        <taxon>Streptophyta</taxon>
        <taxon>Embryophyta</taxon>
        <taxon>Tracheophyta</taxon>
        <taxon>Spermatophyta</taxon>
        <taxon>Magnoliopsida</taxon>
        <taxon>eudicotyledons</taxon>
        <taxon>Gunneridae</taxon>
        <taxon>Pentapetalae</taxon>
        <taxon>rosids</taxon>
        <taxon>fabids</taxon>
        <taxon>Malpighiales</taxon>
        <taxon>Passifloraceae</taxon>
        <taxon>Turnera</taxon>
    </lineage>
</organism>
<keyword evidence="4" id="KW-1133">Transmembrane helix</keyword>
<dbReference type="AlphaFoldDB" id="A0A9Q0G2D7"/>
<dbReference type="InterPro" id="IPR018247">
    <property type="entry name" value="EF_Hand_1_Ca_BS"/>
</dbReference>
<dbReference type="InterPro" id="IPR011992">
    <property type="entry name" value="EF-hand-dom_pair"/>
</dbReference>
<name>A0A9Q0G2D7_9ROSI</name>
<gene>
    <name evidence="6" type="ORF">Tsubulata_034917</name>
</gene>
<evidence type="ECO:0000256" key="4">
    <source>
        <dbReference type="SAM" id="Phobius"/>
    </source>
</evidence>
<evidence type="ECO:0000256" key="2">
    <source>
        <dbReference type="ARBA" id="ARBA00022737"/>
    </source>
</evidence>
<evidence type="ECO:0000259" key="5">
    <source>
        <dbReference type="PROSITE" id="PS50222"/>
    </source>
</evidence>
<feature type="domain" description="EF-hand" evidence="5">
    <location>
        <begin position="177"/>
        <end position="212"/>
    </location>
</feature>
<keyword evidence="4" id="KW-0812">Transmembrane</keyword>
<dbReference type="OrthoDB" id="293868at2759"/>
<evidence type="ECO:0000256" key="1">
    <source>
        <dbReference type="ARBA" id="ARBA00022723"/>
    </source>
</evidence>
<dbReference type="PANTHER" id="PTHR10827">
    <property type="entry name" value="RETICULOCALBIN"/>
    <property type="match status" value="1"/>
</dbReference>
<dbReference type="SMART" id="SM00054">
    <property type="entry name" value="EFh"/>
    <property type="match status" value="4"/>
</dbReference>
<proteinExistence type="predicted"/>
<feature type="domain" description="EF-hand" evidence="5">
    <location>
        <begin position="221"/>
        <end position="251"/>
    </location>
</feature>
<dbReference type="GO" id="GO:0005783">
    <property type="term" value="C:endoplasmic reticulum"/>
    <property type="evidence" value="ECO:0007669"/>
    <property type="project" value="TreeGrafter"/>
</dbReference>
<dbReference type="Gene3D" id="1.10.238.10">
    <property type="entry name" value="EF-hand"/>
    <property type="match status" value="3"/>
</dbReference>
<dbReference type="PROSITE" id="PS00018">
    <property type="entry name" value="EF_HAND_1"/>
    <property type="match status" value="5"/>
</dbReference>
<reference evidence="6" key="1">
    <citation type="submission" date="2022-02" db="EMBL/GenBank/DDBJ databases">
        <authorList>
            <person name="Henning P.M."/>
            <person name="McCubbin A.G."/>
            <person name="Shore J.S."/>
        </authorList>
    </citation>
    <scope>NUCLEOTIDE SEQUENCE</scope>
    <source>
        <strain evidence="6">F60SS</strain>
        <tissue evidence="6">Leaves</tissue>
    </source>
</reference>
<protein>
    <recommendedName>
        <fullName evidence="5">EF-hand domain-containing protein</fullName>
    </recommendedName>
</protein>
<evidence type="ECO:0000256" key="3">
    <source>
        <dbReference type="ARBA" id="ARBA00022837"/>
    </source>
</evidence>
<dbReference type="Pfam" id="PF13499">
    <property type="entry name" value="EF-hand_7"/>
    <property type="match status" value="1"/>
</dbReference>
<feature type="domain" description="EF-hand" evidence="5">
    <location>
        <begin position="259"/>
        <end position="294"/>
    </location>
</feature>
<dbReference type="GO" id="GO:0005509">
    <property type="term" value="F:calcium ion binding"/>
    <property type="evidence" value="ECO:0007669"/>
    <property type="project" value="InterPro"/>
</dbReference>